<dbReference type="GO" id="GO:0043138">
    <property type="term" value="F:3'-5' DNA helicase activity"/>
    <property type="evidence" value="ECO:0007669"/>
    <property type="project" value="TreeGrafter"/>
</dbReference>
<comment type="caution">
    <text evidence="6">The sequence shown here is derived from an EMBL/GenBank/DDBJ whole genome shotgun (WGS) entry which is preliminary data.</text>
</comment>
<keyword evidence="3" id="KW-0238">DNA-binding</keyword>
<dbReference type="EMBL" id="PZFK01000004">
    <property type="protein sequence ID" value="PTI30646.1"/>
    <property type="molecule type" value="Genomic_DNA"/>
</dbReference>
<protein>
    <submittedName>
        <fullName evidence="6">DNA/RNA helicase</fullName>
    </submittedName>
</protein>
<dbReference type="InterPro" id="IPR001650">
    <property type="entry name" value="Helicase_C-like"/>
</dbReference>
<sequence>MTTAQKAKAFCVFLLEVKMKLYGRICHDLNNITTEKLKASKPGVANVQGKYICHQCGNTDQTLFFQYYCHHCNKETTYCRYCVNFGKAQSCKDIYIIESKRHRTDGKYRLDFELSEQQRIASENIQRAVLKYEHLLLHAVTGAGKTEMIFAGISAARQKGDNIAVVSPRVDVVKEVYLRLTNAFKDEQIDLMYEGQFAQYNSTFVVATVHQLMRYDGHFNVVIVDEVDAFPLEMDQQLMHTIQKASAASASHIYLTATPNKQLLSQFNHSQIIKLPARYHGHPLPIPEFQFNTIKETKLNPKLLKFLKQQIEHERKTFVFFHDIRFMEKVFNIYRHYFSKIEYVSSIDPKRHEKVTRLRNNEIDIMFTTTILERGITLEKLDVVIVNTEKFNSSAIIQIAGRVGRKIAYPNGKVLCYHEGLTKQMMHAKNEIVKMNRLAFQKGWIT</sequence>
<keyword evidence="2" id="KW-0067">ATP-binding</keyword>
<evidence type="ECO:0000256" key="2">
    <source>
        <dbReference type="ARBA" id="ARBA00022840"/>
    </source>
</evidence>
<reference evidence="6 7" key="1">
    <citation type="journal article" date="2016" name="Front. Microbiol.">
        <title>Comprehensive Phylogenetic Analysis of Bovine Non-aureus Staphylococci Species Based on Whole-Genome Sequencing.</title>
        <authorList>
            <person name="Naushad S."/>
            <person name="Barkema H.W."/>
            <person name="Luby C."/>
            <person name="Condas L.A."/>
            <person name="Nobrega D.B."/>
            <person name="Carson D.A."/>
            <person name="De Buck J."/>
        </authorList>
    </citation>
    <scope>NUCLEOTIDE SEQUENCE [LARGE SCALE GENOMIC DNA]</scope>
    <source>
        <strain evidence="6 7">SNUC 2204</strain>
    </source>
</reference>
<dbReference type="SMART" id="SM00490">
    <property type="entry name" value="HELICc"/>
    <property type="match status" value="1"/>
</dbReference>
<dbReference type="InterPro" id="IPR006935">
    <property type="entry name" value="Helicase/UvrB_N"/>
</dbReference>
<dbReference type="GO" id="GO:0016787">
    <property type="term" value="F:hydrolase activity"/>
    <property type="evidence" value="ECO:0007669"/>
    <property type="project" value="InterPro"/>
</dbReference>
<feature type="domain" description="Helicase ATP-binding" evidence="4">
    <location>
        <begin position="126"/>
        <end position="277"/>
    </location>
</feature>
<keyword evidence="6" id="KW-0378">Hydrolase</keyword>
<dbReference type="SUPFAM" id="SSF52540">
    <property type="entry name" value="P-loop containing nucleoside triphosphate hydrolases"/>
    <property type="match status" value="1"/>
</dbReference>
<name>A0A2T4PW70_9STAP</name>
<dbReference type="Pfam" id="PF04851">
    <property type="entry name" value="ResIII"/>
    <property type="match status" value="1"/>
</dbReference>
<feature type="domain" description="Helicase C-terminal" evidence="5">
    <location>
        <begin position="298"/>
        <end position="446"/>
    </location>
</feature>
<evidence type="ECO:0000259" key="4">
    <source>
        <dbReference type="PROSITE" id="PS51192"/>
    </source>
</evidence>
<evidence type="ECO:0000256" key="3">
    <source>
        <dbReference type="ARBA" id="ARBA00023125"/>
    </source>
</evidence>
<dbReference type="InterPro" id="IPR027417">
    <property type="entry name" value="P-loop_NTPase"/>
</dbReference>
<keyword evidence="6" id="KW-0347">Helicase</keyword>
<dbReference type="STRING" id="1167632.GCA_000286335_01989"/>
<dbReference type="SMART" id="SM00487">
    <property type="entry name" value="DEXDc"/>
    <property type="match status" value="1"/>
</dbReference>
<gene>
    <name evidence="6" type="ORF">BU072_02830</name>
</gene>
<dbReference type="GO" id="GO:0003677">
    <property type="term" value="F:DNA binding"/>
    <property type="evidence" value="ECO:0007669"/>
    <property type="project" value="UniProtKB-KW"/>
</dbReference>
<evidence type="ECO:0000313" key="6">
    <source>
        <dbReference type="EMBL" id="PTI30646.1"/>
    </source>
</evidence>
<dbReference type="InterPro" id="IPR014001">
    <property type="entry name" value="Helicase_ATP-bd"/>
</dbReference>
<evidence type="ECO:0000313" key="7">
    <source>
        <dbReference type="Proteomes" id="UP000241209"/>
    </source>
</evidence>
<evidence type="ECO:0000259" key="5">
    <source>
        <dbReference type="PROSITE" id="PS51194"/>
    </source>
</evidence>
<dbReference type="GO" id="GO:0005524">
    <property type="term" value="F:ATP binding"/>
    <property type="evidence" value="ECO:0007669"/>
    <property type="project" value="UniProtKB-KW"/>
</dbReference>
<dbReference type="GO" id="GO:0006270">
    <property type="term" value="P:DNA replication initiation"/>
    <property type="evidence" value="ECO:0007669"/>
    <property type="project" value="TreeGrafter"/>
</dbReference>
<keyword evidence="1" id="KW-0547">Nucleotide-binding</keyword>
<accession>A0A2T4PW70</accession>
<dbReference type="PANTHER" id="PTHR30580">
    <property type="entry name" value="PRIMOSOMAL PROTEIN N"/>
    <property type="match status" value="1"/>
</dbReference>
<dbReference type="PROSITE" id="PS51194">
    <property type="entry name" value="HELICASE_CTER"/>
    <property type="match status" value="1"/>
</dbReference>
<dbReference type="Proteomes" id="UP000241209">
    <property type="component" value="Unassembled WGS sequence"/>
</dbReference>
<proteinExistence type="predicted"/>
<evidence type="ECO:0000256" key="1">
    <source>
        <dbReference type="ARBA" id="ARBA00022741"/>
    </source>
</evidence>
<dbReference type="PROSITE" id="PS51192">
    <property type="entry name" value="HELICASE_ATP_BIND_1"/>
    <property type="match status" value="1"/>
</dbReference>
<dbReference type="GO" id="GO:0006310">
    <property type="term" value="P:DNA recombination"/>
    <property type="evidence" value="ECO:0007669"/>
    <property type="project" value="TreeGrafter"/>
</dbReference>
<dbReference type="PANTHER" id="PTHR30580:SF1">
    <property type="entry name" value="COMF OPERON PROTEIN 1"/>
    <property type="match status" value="1"/>
</dbReference>
<dbReference type="Pfam" id="PF00271">
    <property type="entry name" value="Helicase_C"/>
    <property type="match status" value="1"/>
</dbReference>
<dbReference type="AlphaFoldDB" id="A0A2T4PW70"/>
<organism evidence="6 7">
    <name type="scientific">Mammaliicoccus vitulinus</name>
    <dbReference type="NCBI Taxonomy" id="71237"/>
    <lineage>
        <taxon>Bacteria</taxon>
        <taxon>Bacillati</taxon>
        <taxon>Bacillota</taxon>
        <taxon>Bacilli</taxon>
        <taxon>Bacillales</taxon>
        <taxon>Staphylococcaceae</taxon>
        <taxon>Mammaliicoccus</taxon>
    </lineage>
</organism>
<dbReference type="Gene3D" id="3.40.50.300">
    <property type="entry name" value="P-loop containing nucleotide triphosphate hydrolases"/>
    <property type="match status" value="2"/>
</dbReference>
<dbReference type="GO" id="GO:0006302">
    <property type="term" value="P:double-strand break repair"/>
    <property type="evidence" value="ECO:0007669"/>
    <property type="project" value="TreeGrafter"/>
</dbReference>